<dbReference type="EMBL" id="JH658050">
    <property type="protein sequence ID" value="EXM14617.1"/>
    <property type="molecule type" value="Genomic_DNA"/>
</dbReference>
<organism evidence="1">
    <name type="scientific">Fusarium oxysporum f. sp. vasinfectum 25433</name>
    <dbReference type="NCBI Taxonomy" id="1089449"/>
    <lineage>
        <taxon>Eukaryota</taxon>
        <taxon>Fungi</taxon>
        <taxon>Dikarya</taxon>
        <taxon>Ascomycota</taxon>
        <taxon>Pezizomycotina</taxon>
        <taxon>Sordariomycetes</taxon>
        <taxon>Hypocreomycetidae</taxon>
        <taxon>Hypocreales</taxon>
        <taxon>Nectriaceae</taxon>
        <taxon>Fusarium</taxon>
        <taxon>Fusarium oxysporum species complex</taxon>
    </lineage>
</organism>
<proteinExistence type="predicted"/>
<sequence length="129" mass="14512">MVGRSLYIAKLLDLTLKKQVLYISWLIEVELSFHFNQSNCPIDILLTTFIRFLSEVLVPCLPLYRQMFVIVAWPGSSHWLLVSSVAILSRLSVSTFKERAIFMAAFRAAVGTCPGNIGYGAHVCCWLSV</sequence>
<dbReference type="HOGENOM" id="CLU_1948903_0_0_1"/>
<reference evidence="1" key="2">
    <citation type="submission" date="2012-05" db="EMBL/GenBank/DDBJ databases">
        <title>The Genome Annotation of Fusarium oxysporum Cotton.</title>
        <authorList>
            <consortium name="The Broad Institute Genomics Platform"/>
            <person name="Ma L.-J."/>
            <person name="Corby-Kistler H."/>
            <person name="Broz K."/>
            <person name="Gale L.R."/>
            <person name="Jonkers W."/>
            <person name="O'Donnell K."/>
            <person name="Ploetz R."/>
            <person name="Steinberg C."/>
            <person name="Schwartz D.C."/>
            <person name="VanEtten H."/>
            <person name="Zhou S."/>
            <person name="Young S.K."/>
            <person name="Zeng Q."/>
            <person name="Gargeya S."/>
            <person name="Fitzgerald M."/>
            <person name="Abouelleil A."/>
            <person name="Alvarado L."/>
            <person name="Chapman S.B."/>
            <person name="Gainer-Dewar J."/>
            <person name="Goldberg J."/>
            <person name="Griggs A."/>
            <person name="Gujja S."/>
            <person name="Hansen M."/>
            <person name="Howarth C."/>
            <person name="Imamovic A."/>
            <person name="Ireland A."/>
            <person name="Larimer J."/>
            <person name="McCowan C."/>
            <person name="Murphy C."/>
            <person name="Pearson M."/>
            <person name="Poon T.W."/>
            <person name="Priest M."/>
            <person name="Roberts A."/>
            <person name="Saif S."/>
            <person name="Shea T."/>
            <person name="Sykes S."/>
            <person name="Wortman J."/>
            <person name="Nusbaum C."/>
            <person name="Birren B."/>
        </authorList>
    </citation>
    <scope>NUCLEOTIDE SEQUENCE</scope>
    <source>
        <strain evidence="1">25433</strain>
    </source>
</reference>
<reference evidence="1" key="1">
    <citation type="submission" date="2011-11" db="EMBL/GenBank/DDBJ databases">
        <title>The Genome Sequence of Fusarium oxysporum Cotton.</title>
        <authorList>
            <consortium name="The Broad Institute Genome Sequencing Platform"/>
            <person name="Ma L.-J."/>
            <person name="Gale L.R."/>
            <person name="Schwartz D.C."/>
            <person name="Zhou S."/>
            <person name="Corby-Kistler H."/>
            <person name="Young S.K."/>
            <person name="Zeng Q."/>
            <person name="Gargeya S."/>
            <person name="Fitzgerald M."/>
            <person name="Haas B."/>
            <person name="Abouelleil A."/>
            <person name="Alvarado L."/>
            <person name="Arachchi H.M."/>
            <person name="Berlin A."/>
            <person name="Brown A."/>
            <person name="Chapman S.B."/>
            <person name="Chen Z."/>
            <person name="Dunbar C."/>
            <person name="Freedman E."/>
            <person name="Gearin G."/>
            <person name="Goldberg J."/>
            <person name="Griggs A."/>
            <person name="Gujja S."/>
            <person name="Heiman D."/>
            <person name="Howarth C."/>
            <person name="Larson L."/>
            <person name="Lui A."/>
            <person name="MacDonald P.J.P."/>
            <person name="Montmayeur A."/>
            <person name="Murphy C."/>
            <person name="Neiman D."/>
            <person name="Pearson M."/>
            <person name="Priest M."/>
            <person name="Roberts A."/>
            <person name="Saif S."/>
            <person name="Shea T."/>
            <person name="Shenoy N."/>
            <person name="Sisk P."/>
            <person name="Stolte C."/>
            <person name="Sykes S."/>
            <person name="Wortman J."/>
            <person name="Nusbaum C."/>
            <person name="Birren B."/>
        </authorList>
    </citation>
    <scope>NUCLEOTIDE SEQUENCE [LARGE SCALE GENOMIC DNA]</scope>
    <source>
        <strain evidence="1">25433</strain>
    </source>
</reference>
<gene>
    <name evidence="1" type="ORF">FOTG_17006</name>
</gene>
<evidence type="ECO:0000313" key="1">
    <source>
        <dbReference type="EMBL" id="EXM14617.1"/>
    </source>
</evidence>
<name>X0L0N2_FUSOX</name>
<dbReference type="AlphaFoldDB" id="X0L0N2"/>
<protein>
    <submittedName>
        <fullName evidence="1">Uncharacterized protein</fullName>
    </submittedName>
</protein>
<dbReference type="Proteomes" id="UP000030701">
    <property type="component" value="Unassembled WGS sequence"/>
</dbReference>
<accession>X0L0N2</accession>